<evidence type="ECO:0000256" key="6">
    <source>
        <dbReference type="ARBA" id="ARBA00023170"/>
    </source>
</evidence>
<keyword evidence="10" id="KW-1185">Reference proteome</keyword>
<evidence type="ECO:0000256" key="4">
    <source>
        <dbReference type="ARBA" id="ARBA00023040"/>
    </source>
</evidence>
<organism evidence="9 10">
    <name type="scientific">Diceros bicornis minor</name>
    <name type="common">South-central black rhinoceros</name>
    <dbReference type="NCBI Taxonomy" id="77932"/>
    <lineage>
        <taxon>Eukaryota</taxon>
        <taxon>Metazoa</taxon>
        <taxon>Chordata</taxon>
        <taxon>Craniata</taxon>
        <taxon>Vertebrata</taxon>
        <taxon>Euteleostomi</taxon>
        <taxon>Mammalia</taxon>
        <taxon>Eutheria</taxon>
        <taxon>Laurasiatheria</taxon>
        <taxon>Perissodactyla</taxon>
        <taxon>Rhinocerotidae</taxon>
        <taxon>Diceros</taxon>
    </lineage>
</organism>
<dbReference type="EMBL" id="JACDTQ010002572">
    <property type="protein sequence ID" value="KAF5917344.1"/>
    <property type="molecule type" value="Genomic_DNA"/>
</dbReference>
<keyword evidence="2 8" id="KW-0812">Transmembrane</keyword>
<comment type="subcellular location">
    <subcellularLocation>
        <location evidence="1">Membrane</location>
        <topology evidence="1">Multi-pass membrane protein</topology>
    </subcellularLocation>
</comment>
<keyword evidence="4" id="KW-0297">G-protein coupled receptor</keyword>
<dbReference type="Proteomes" id="UP000551758">
    <property type="component" value="Unassembled WGS sequence"/>
</dbReference>
<accession>A0A7J7EP18</accession>
<proteinExistence type="predicted"/>
<comment type="caution">
    <text evidence="9">The sequence shown here is derived from an EMBL/GenBank/DDBJ whole genome shotgun (WGS) entry which is preliminary data.</text>
</comment>
<feature type="transmembrane region" description="Helical" evidence="8">
    <location>
        <begin position="12"/>
        <end position="31"/>
    </location>
</feature>
<keyword evidence="7" id="KW-0807">Transducer</keyword>
<keyword evidence="3 8" id="KW-1133">Transmembrane helix</keyword>
<feature type="transmembrane region" description="Helical" evidence="8">
    <location>
        <begin position="43"/>
        <end position="62"/>
    </location>
</feature>
<dbReference type="PANTHER" id="PTHR11334:SF32">
    <property type="entry name" value="MAS-RELATED G-PROTEIN COUPLED RECEPTOR MEMBER G"/>
    <property type="match status" value="1"/>
</dbReference>
<protein>
    <submittedName>
        <fullName evidence="9">Uncharacterized protein</fullName>
    </submittedName>
</protein>
<evidence type="ECO:0000256" key="8">
    <source>
        <dbReference type="SAM" id="Phobius"/>
    </source>
</evidence>
<dbReference type="AlphaFoldDB" id="A0A7J7EP18"/>
<evidence type="ECO:0000256" key="1">
    <source>
        <dbReference type="ARBA" id="ARBA00004141"/>
    </source>
</evidence>
<evidence type="ECO:0000313" key="9">
    <source>
        <dbReference type="EMBL" id="KAF5917344.1"/>
    </source>
</evidence>
<evidence type="ECO:0000256" key="3">
    <source>
        <dbReference type="ARBA" id="ARBA00022989"/>
    </source>
</evidence>
<keyword evidence="5 8" id="KW-0472">Membrane</keyword>
<evidence type="ECO:0000256" key="7">
    <source>
        <dbReference type="ARBA" id="ARBA00023224"/>
    </source>
</evidence>
<evidence type="ECO:0000256" key="2">
    <source>
        <dbReference type="ARBA" id="ARBA00022692"/>
    </source>
</evidence>
<dbReference type="PANTHER" id="PTHR11334">
    <property type="entry name" value="MAS-RELATED G-PROTEIN COUPLED RECEPTOR"/>
    <property type="match status" value="1"/>
</dbReference>
<evidence type="ECO:0000313" key="10">
    <source>
        <dbReference type="Proteomes" id="UP000551758"/>
    </source>
</evidence>
<gene>
    <name evidence="9" type="ORF">HPG69_017641</name>
</gene>
<dbReference type="GO" id="GO:0004930">
    <property type="term" value="F:G protein-coupled receptor activity"/>
    <property type="evidence" value="ECO:0007669"/>
    <property type="project" value="UniProtKB-KW"/>
</dbReference>
<evidence type="ECO:0000256" key="5">
    <source>
        <dbReference type="ARBA" id="ARBA00023136"/>
    </source>
</evidence>
<name>A0A7J7EP18_DICBM</name>
<dbReference type="GO" id="GO:0005886">
    <property type="term" value="C:plasma membrane"/>
    <property type="evidence" value="ECO:0007669"/>
    <property type="project" value="TreeGrafter"/>
</dbReference>
<keyword evidence="6" id="KW-0675">Receptor</keyword>
<sequence length="71" mass="7741">MFGLWRTFDSVVFYFTLAVGLGGLLGTGPVLWRLGFHVQRGAFSVHVLHLAAASFLFLAARWPSPGRPGLP</sequence>
<dbReference type="InterPro" id="IPR026234">
    <property type="entry name" value="MRGPCRFAMILY"/>
</dbReference>
<reference evidence="9 10" key="1">
    <citation type="journal article" date="2020" name="Mol. Biol. Evol.">
        <title>Interspecific Gene Flow and the Evolution of Specialization in Black and White Rhinoceros.</title>
        <authorList>
            <person name="Moodley Y."/>
            <person name="Westbury M.V."/>
            <person name="Russo I.M."/>
            <person name="Gopalakrishnan S."/>
            <person name="Rakotoarivelo A."/>
            <person name="Olsen R.A."/>
            <person name="Prost S."/>
            <person name="Tunstall T."/>
            <person name="Ryder O.A."/>
            <person name="Dalen L."/>
            <person name="Bruford M.W."/>
        </authorList>
    </citation>
    <scope>NUCLEOTIDE SEQUENCE [LARGE SCALE GENOMIC DNA]</scope>
    <source>
        <strain evidence="9">SBR-YM</strain>
        <tissue evidence="9">Skin</tissue>
    </source>
</reference>